<reference evidence="2 3" key="1">
    <citation type="submission" date="2023-02" db="EMBL/GenBank/DDBJ databases">
        <title>LHISI_Scaffold_Assembly.</title>
        <authorList>
            <person name="Stuart O.P."/>
            <person name="Cleave R."/>
            <person name="Magrath M.J.L."/>
            <person name="Mikheyev A.S."/>
        </authorList>
    </citation>
    <scope>NUCLEOTIDE SEQUENCE [LARGE SCALE GENOMIC DNA]</scope>
    <source>
        <strain evidence="2">Daus_M_001</strain>
        <tissue evidence="2">Leg muscle</tissue>
    </source>
</reference>
<feature type="transmembrane region" description="Helical" evidence="1">
    <location>
        <begin position="20"/>
        <end position="43"/>
    </location>
</feature>
<accession>A0ABQ9IF32</accession>
<comment type="caution">
    <text evidence="2">The sequence shown here is derived from an EMBL/GenBank/DDBJ whole genome shotgun (WGS) entry which is preliminary data.</text>
</comment>
<evidence type="ECO:0000313" key="3">
    <source>
        <dbReference type="Proteomes" id="UP001159363"/>
    </source>
</evidence>
<proteinExistence type="predicted"/>
<keyword evidence="1" id="KW-1133">Transmembrane helix</keyword>
<name>A0ABQ9IF32_9NEOP</name>
<evidence type="ECO:0000313" key="2">
    <source>
        <dbReference type="EMBL" id="KAJ8894835.1"/>
    </source>
</evidence>
<keyword evidence="1" id="KW-0472">Membrane</keyword>
<sequence>MVTLDIKDTLHVMKLYQVVVLLFIGCKLVYSTLGYTLCNFIYVTRQTEKTKNLIDHVLTKSQ</sequence>
<organism evidence="2 3">
    <name type="scientific">Dryococelus australis</name>
    <dbReference type="NCBI Taxonomy" id="614101"/>
    <lineage>
        <taxon>Eukaryota</taxon>
        <taxon>Metazoa</taxon>
        <taxon>Ecdysozoa</taxon>
        <taxon>Arthropoda</taxon>
        <taxon>Hexapoda</taxon>
        <taxon>Insecta</taxon>
        <taxon>Pterygota</taxon>
        <taxon>Neoptera</taxon>
        <taxon>Polyneoptera</taxon>
        <taxon>Phasmatodea</taxon>
        <taxon>Verophasmatodea</taxon>
        <taxon>Anareolatae</taxon>
        <taxon>Phasmatidae</taxon>
        <taxon>Eurycanthinae</taxon>
        <taxon>Dryococelus</taxon>
    </lineage>
</organism>
<evidence type="ECO:0000256" key="1">
    <source>
        <dbReference type="SAM" id="Phobius"/>
    </source>
</evidence>
<gene>
    <name evidence="2" type="ORF">PR048_000142</name>
</gene>
<dbReference type="PROSITE" id="PS51257">
    <property type="entry name" value="PROKAR_LIPOPROTEIN"/>
    <property type="match status" value="1"/>
</dbReference>
<dbReference type="EMBL" id="JARBHB010000001">
    <property type="protein sequence ID" value="KAJ8894835.1"/>
    <property type="molecule type" value="Genomic_DNA"/>
</dbReference>
<keyword evidence="1" id="KW-0812">Transmembrane</keyword>
<protein>
    <submittedName>
        <fullName evidence="2">Uncharacterized protein</fullName>
    </submittedName>
</protein>
<dbReference type="Proteomes" id="UP001159363">
    <property type="component" value="Chromosome 1"/>
</dbReference>
<keyword evidence="3" id="KW-1185">Reference proteome</keyword>